<dbReference type="OrthoDB" id="6330at2157"/>
<evidence type="ECO:0000256" key="3">
    <source>
        <dbReference type="ARBA" id="ARBA00022490"/>
    </source>
</evidence>
<dbReference type="Pfam" id="PF00227">
    <property type="entry name" value="Proteasome"/>
    <property type="match status" value="1"/>
</dbReference>
<organism evidence="9 10">
    <name type="scientific">Promethearchaeum syntrophicum</name>
    <dbReference type="NCBI Taxonomy" id="2594042"/>
    <lineage>
        <taxon>Archaea</taxon>
        <taxon>Promethearchaeati</taxon>
        <taxon>Promethearchaeota</taxon>
        <taxon>Promethearchaeia</taxon>
        <taxon>Promethearchaeales</taxon>
        <taxon>Promethearchaeaceae</taxon>
        <taxon>Promethearchaeum</taxon>
    </lineage>
</organism>
<dbReference type="InterPro" id="IPR000243">
    <property type="entry name" value="Pept_T1A_subB"/>
</dbReference>
<protein>
    <recommendedName>
        <fullName evidence="2">proteasome endopeptidase complex</fullName>
        <ecNumber evidence="2">3.4.25.1</ecNumber>
    </recommendedName>
</protein>
<dbReference type="GO" id="GO:0051603">
    <property type="term" value="P:proteolysis involved in protein catabolic process"/>
    <property type="evidence" value="ECO:0007669"/>
    <property type="project" value="InterPro"/>
</dbReference>
<evidence type="ECO:0000313" key="9">
    <source>
        <dbReference type="EMBL" id="QEE14220.1"/>
    </source>
</evidence>
<name>A0A5B9D5X4_9ARCH</name>
<dbReference type="EMBL" id="CP042905">
    <property type="protein sequence ID" value="QEE14220.1"/>
    <property type="molecule type" value="Genomic_DNA"/>
</dbReference>
<gene>
    <name evidence="9" type="ORF">DSAG12_00031</name>
</gene>
<sequence length="222" mass="24049">MSFKNPTLHDAQSNPEMHKLEMLKTGTTTIGMVIKDGVILATESQATAGYFVANKKAQKLFKINNQCGATIAGGVSDCQYVVGQAQAISRLLNVRDEKEPSLEYIANIVRNILFNGRSFFQAFMIIGGYDSKTQSGRIFPIDFLGYMADSENFASLGSGSTFALGVMEGSWKPEMSVEEGVKLVEKALSASKSLDIGSGSKNQIVVITKDKFEVVEGPITKI</sequence>
<dbReference type="KEGG" id="psyt:DSAG12_00031"/>
<feature type="active site" description="Nucleophile" evidence="8">
    <location>
        <position position="27"/>
    </location>
</feature>
<keyword evidence="4" id="KW-0645">Protease</keyword>
<reference evidence="9 10" key="1">
    <citation type="journal article" date="2020" name="Nature">
        <title>Isolation of an archaeon at the prokaryote-eukaryote interface.</title>
        <authorList>
            <person name="Imachi H."/>
            <person name="Nobu M.K."/>
            <person name="Nakahara N."/>
            <person name="Morono Y."/>
            <person name="Ogawara M."/>
            <person name="Takaki Y."/>
            <person name="Takano Y."/>
            <person name="Uematsu K."/>
            <person name="Ikuta T."/>
            <person name="Ito M."/>
            <person name="Matsui Y."/>
            <person name="Miyazaki M."/>
            <person name="Murata K."/>
            <person name="Saito Y."/>
            <person name="Sakai S."/>
            <person name="Song C."/>
            <person name="Tasumi E."/>
            <person name="Yamanaka Y."/>
            <person name="Yamaguchi T."/>
            <person name="Kamagata Y."/>
            <person name="Tamaki H."/>
            <person name="Takai K."/>
        </authorList>
    </citation>
    <scope>NUCLEOTIDE SEQUENCE [LARGE SCALE GENOMIC DNA]</scope>
    <source>
        <strain evidence="9 10">MK-D1</strain>
    </source>
</reference>
<evidence type="ECO:0000313" key="10">
    <source>
        <dbReference type="Proteomes" id="UP000321408"/>
    </source>
</evidence>
<dbReference type="GeneID" id="41328039"/>
<evidence type="ECO:0000256" key="4">
    <source>
        <dbReference type="ARBA" id="ARBA00022670"/>
    </source>
</evidence>
<dbReference type="PANTHER" id="PTHR32194:SF0">
    <property type="entry name" value="ATP-DEPENDENT PROTEASE SUBUNIT HSLV"/>
    <property type="match status" value="1"/>
</dbReference>
<dbReference type="RefSeq" id="WP_147661184.1">
    <property type="nucleotide sequence ID" value="NZ_CP042905.2"/>
</dbReference>
<evidence type="ECO:0000256" key="5">
    <source>
        <dbReference type="ARBA" id="ARBA00022698"/>
    </source>
</evidence>
<keyword evidence="7 9" id="KW-0647">Proteasome</keyword>
<keyword evidence="6" id="KW-0378">Hydrolase</keyword>
<dbReference type="AlphaFoldDB" id="A0A5B9D5X4"/>
<dbReference type="SUPFAM" id="SSF56235">
    <property type="entry name" value="N-terminal nucleophile aminohydrolases (Ntn hydrolases)"/>
    <property type="match status" value="1"/>
</dbReference>
<dbReference type="InterPro" id="IPR029055">
    <property type="entry name" value="Ntn_hydrolases_N"/>
</dbReference>
<dbReference type="Proteomes" id="UP000321408">
    <property type="component" value="Chromosome"/>
</dbReference>
<keyword evidence="3" id="KW-0963">Cytoplasm</keyword>
<evidence type="ECO:0000256" key="1">
    <source>
        <dbReference type="ARBA" id="ARBA00001198"/>
    </source>
</evidence>
<dbReference type="GO" id="GO:0004298">
    <property type="term" value="F:threonine-type endopeptidase activity"/>
    <property type="evidence" value="ECO:0007669"/>
    <property type="project" value="UniProtKB-KW"/>
</dbReference>
<keyword evidence="5" id="KW-0888">Threonine protease</keyword>
<evidence type="ECO:0000256" key="8">
    <source>
        <dbReference type="PIRSR" id="PIRSR600243-1"/>
    </source>
</evidence>
<dbReference type="PROSITE" id="PS51476">
    <property type="entry name" value="PROTEASOME_BETA_2"/>
    <property type="match status" value="1"/>
</dbReference>
<dbReference type="GO" id="GO:0005737">
    <property type="term" value="C:cytoplasm"/>
    <property type="evidence" value="ECO:0007669"/>
    <property type="project" value="TreeGrafter"/>
</dbReference>
<dbReference type="GO" id="GO:0019774">
    <property type="term" value="C:proteasome core complex, beta-subunit complex"/>
    <property type="evidence" value="ECO:0007669"/>
    <property type="project" value="UniProtKB-ARBA"/>
</dbReference>
<evidence type="ECO:0000256" key="2">
    <source>
        <dbReference type="ARBA" id="ARBA00012039"/>
    </source>
</evidence>
<reference evidence="9 10" key="2">
    <citation type="journal article" date="2024" name="Int. J. Syst. Evol. Microbiol.">
        <title>Promethearchaeum syntrophicum gen. nov., sp. nov., an anaerobic, obligately syntrophic archaeon, the first isolate of the lineage 'Asgard' archaea, and proposal of the new archaeal phylum Promethearchaeota phyl. nov. and kingdom Promethearchaeati regn. nov.</title>
        <authorList>
            <person name="Imachi H."/>
            <person name="Nobu M.K."/>
            <person name="Kato S."/>
            <person name="Takaki Y."/>
            <person name="Miyazaki M."/>
            <person name="Miyata M."/>
            <person name="Ogawara M."/>
            <person name="Saito Y."/>
            <person name="Sakai S."/>
            <person name="Tahara Y.O."/>
            <person name="Takano Y."/>
            <person name="Tasumi E."/>
            <person name="Uematsu K."/>
            <person name="Yoshimura T."/>
            <person name="Itoh T."/>
            <person name="Ohkuma M."/>
            <person name="Takai K."/>
        </authorList>
    </citation>
    <scope>NUCLEOTIDE SEQUENCE [LARGE SCALE GENOMIC DNA]</scope>
    <source>
        <strain evidence="9 10">MK-D1</strain>
    </source>
</reference>
<dbReference type="CDD" id="cd01912">
    <property type="entry name" value="proteasome_beta"/>
    <property type="match status" value="1"/>
</dbReference>
<dbReference type="EC" id="3.4.25.1" evidence="2"/>
<comment type="catalytic activity">
    <reaction evidence="1">
        <text>Cleavage of peptide bonds with very broad specificity.</text>
        <dbReference type="EC" id="3.4.25.1"/>
    </reaction>
</comment>
<keyword evidence="10" id="KW-1185">Reference proteome</keyword>
<dbReference type="Gene3D" id="3.60.20.10">
    <property type="entry name" value="Glutamine Phosphoribosylpyrophosphate, subunit 1, domain 1"/>
    <property type="match status" value="1"/>
</dbReference>
<dbReference type="PRINTS" id="PR00141">
    <property type="entry name" value="PROTEASOME"/>
</dbReference>
<evidence type="ECO:0000256" key="6">
    <source>
        <dbReference type="ARBA" id="ARBA00022801"/>
    </source>
</evidence>
<evidence type="ECO:0000256" key="7">
    <source>
        <dbReference type="ARBA" id="ARBA00022942"/>
    </source>
</evidence>
<accession>A0A5B9D5X4</accession>
<dbReference type="InterPro" id="IPR023333">
    <property type="entry name" value="Proteasome_suB-type"/>
</dbReference>
<dbReference type="PANTHER" id="PTHR32194">
    <property type="entry name" value="METALLOPROTEASE TLDD"/>
    <property type="match status" value="1"/>
</dbReference>
<dbReference type="InterPro" id="IPR001353">
    <property type="entry name" value="Proteasome_sua/b"/>
</dbReference>
<proteinExistence type="predicted"/>